<reference evidence="2" key="1">
    <citation type="submission" date="2019-03" db="EMBL/GenBank/DDBJ databases">
        <title>Single cell metagenomics reveals metabolic interactions within the superorganism composed of flagellate Streblomastix strix and complex community of Bacteroidetes bacteria on its surface.</title>
        <authorList>
            <person name="Treitli S.C."/>
            <person name="Kolisko M."/>
            <person name="Husnik F."/>
            <person name="Keeling P."/>
            <person name="Hampl V."/>
        </authorList>
    </citation>
    <scope>NUCLEOTIDE SEQUENCE</scope>
    <source>
        <strain evidence="2">STM</strain>
    </source>
</reference>
<dbReference type="InterPro" id="IPR002725">
    <property type="entry name" value="YgjP-like_metallopeptidase"/>
</dbReference>
<protein>
    <recommendedName>
        <fullName evidence="1">YgjP-like metallopeptidase domain-containing protein</fullName>
    </recommendedName>
</protein>
<comment type="caution">
    <text evidence="2">The sequence shown here is derived from an EMBL/GenBank/DDBJ whole genome shotgun (WGS) entry which is preliminary data.</text>
</comment>
<dbReference type="CDD" id="cd07344">
    <property type="entry name" value="M48_yhfN_like"/>
    <property type="match status" value="1"/>
</dbReference>
<dbReference type="InterPro" id="IPR053136">
    <property type="entry name" value="UTP_pyrophosphatase-like"/>
</dbReference>
<sequence>MVEEFEDEELGRLIVRVNMRAKNIVFRAKNDAIYISVPPRTHVNEIRNAIEKLRDKLFVSRQKVSIPLIDVNFQIDTELFKLTLITGSPSQKFFIQNESDEIKIICPPETNFNDEKIQHWLRKVIEEALRKKAKFILPPRLRMLSEQCGLPYQDVKINSSHGRWGSCSAKKNINLSLFLLLLPQHLIDYVLMHELCHIREMNHSVRFWKLLNGFTDKKALKLREELKGYKTEIVCNVQ</sequence>
<evidence type="ECO:0000259" key="1">
    <source>
        <dbReference type="Pfam" id="PF01863"/>
    </source>
</evidence>
<dbReference type="Pfam" id="PF01863">
    <property type="entry name" value="YgjP-like"/>
    <property type="match status" value="1"/>
</dbReference>
<accession>A0A5J4SE31</accession>
<organism evidence="2">
    <name type="scientific">termite gut metagenome</name>
    <dbReference type="NCBI Taxonomy" id="433724"/>
    <lineage>
        <taxon>unclassified sequences</taxon>
        <taxon>metagenomes</taxon>
        <taxon>organismal metagenomes</taxon>
    </lineage>
</organism>
<proteinExistence type="predicted"/>
<dbReference type="EMBL" id="SNRY01000242">
    <property type="protein sequence ID" value="KAA6343982.1"/>
    <property type="molecule type" value="Genomic_DNA"/>
</dbReference>
<gene>
    <name evidence="2" type="ORF">EZS27_008379</name>
</gene>
<evidence type="ECO:0000313" key="2">
    <source>
        <dbReference type="EMBL" id="KAA6343982.1"/>
    </source>
</evidence>
<feature type="domain" description="YgjP-like metallopeptidase" evidence="1">
    <location>
        <begin position="22"/>
        <end position="227"/>
    </location>
</feature>
<dbReference type="PANTHER" id="PTHR30399:SF1">
    <property type="entry name" value="UTP PYROPHOSPHATASE"/>
    <property type="match status" value="1"/>
</dbReference>
<dbReference type="PANTHER" id="PTHR30399">
    <property type="entry name" value="UNCHARACTERIZED PROTEIN YGJP"/>
    <property type="match status" value="1"/>
</dbReference>
<name>A0A5J4SE31_9ZZZZ</name>
<dbReference type="Gene3D" id="3.30.2010.10">
    <property type="entry name" value="Metalloproteases ('zincins'), catalytic domain"/>
    <property type="match status" value="1"/>
</dbReference>
<dbReference type="AlphaFoldDB" id="A0A5J4SE31"/>